<feature type="domain" description="CCHC-type" evidence="30">
    <location>
        <begin position="397"/>
        <end position="410"/>
    </location>
</feature>
<evidence type="ECO:0000256" key="22">
    <source>
        <dbReference type="ARBA" id="ARBA00023098"/>
    </source>
</evidence>
<comment type="similarity">
    <text evidence="3 26">Belongs to the lipoxygenase family.</text>
</comment>
<dbReference type="InterPro" id="IPR036397">
    <property type="entry name" value="RNaseH_sf"/>
</dbReference>
<dbReference type="Proteomes" id="UP000326396">
    <property type="component" value="Linkage Group LG16"/>
</dbReference>
<keyword evidence="21 26" id="KW-0408">Iron</keyword>
<dbReference type="PROSITE" id="PS51393">
    <property type="entry name" value="LIPOXYGENASE_3"/>
    <property type="match status" value="1"/>
</dbReference>
<keyword evidence="24" id="KW-0863">Zinc-finger</keyword>
<keyword evidence="14" id="KW-0925">Oxylipin biosynthesis</keyword>
<name>A0A5N6NYG2_9ASTR</name>
<evidence type="ECO:0000256" key="7">
    <source>
        <dbReference type="ARBA" id="ARBA00022640"/>
    </source>
</evidence>
<evidence type="ECO:0000256" key="24">
    <source>
        <dbReference type="PROSITE-ProRule" id="PRU00047"/>
    </source>
</evidence>
<dbReference type="InterPro" id="IPR056924">
    <property type="entry name" value="SH3_Tf2-1"/>
</dbReference>
<dbReference type="GO" id="GO:0004519">
    <property type="term" value="F:endonuclease activity"/>
    <property type="evidence" value="ECO:0007669"/>
    <property type="project" value="UniProtKB-KW"/>
</dbReference>
<dbReference type="GO" id="GO:0015074">
    <property type="term" value="P:DNA integration"/>
    <property type="evidence" value="ECO:0007669"/>
    <property type="project" value="InterPro"/>
</dbReference>
<dbReference type="InterPro" id="IPR001584">
    <property type="entry name" value="Integrase_cat-core"/>
</dbReference>
<dbReference type="OrthoDB" id="1723377at2759"/>
<comment type="cofactor">
    <cofactor evidence="1 26">
        <name>Fe cation</name>
        <dbReference type="ChEBI" id="CHEBI:24875"/>
    </cofactor>
</comment>
<keyword evidence="12 26" id="KW-0479">Metal-binding</keyword>
<dbReference type="Gene3D" id="1.20.245.10">
    <property type="entry name" value="Lipoxygenase-1, Domain 5"/>
    <property type="match status" value="1"/>
</dbReference>
<dbReference type="Pfam" id="PF17917">
    <property type="entry name" value="RT_RNaseH"/>
    <property type="match status" value="1"/>
</dbReference>
<dbReference type="FunFam" id="3.10.10.10:FF:000007">
    <property type="entry name" value="Retrovirus-related Pol polyprotein from transposon 17.6-like Protein"/>
    <property type="match status" value="1"/>
</dbReference>
<comment type="caution">
    <text evidence="34">The sequence shown here is derived from an EMBL/GenBank/DDBJ whole genome shotgun (WGS) entry which is preliminary data.</text>
</comment>
<evidence type="ECO:0000256" key="2">
    <source>
        <dbReference type="ARBA" id="ARBA00004229"/>
    </source>
</evidence>
<dbReference type="PROSITE" id="PS00141">
    <property type="entry name" value="ASP_PROTEASE"/>
    <property type="match status" value="1"/>
</dbReference>
<dbReference type="GO" id="GO:0016165">
    <property type="term" value="F:linoleate 13S-lipoxygenase activity"/>
    <property type="evidence" value="ECO:0007669"/>
    <property type="project" value="UniProtKB-ARBA"/>
</dbReference>
<gene>
    <name evidence="34" type="ORF">E3N88_16454</name>
</gene>
<keyword evidence="11" id="KW-0540">Nuclease</keyword>
<dbReference type="SUPFAM" id="SSF49723">
    <property type="entry name" value="Lipase/lipooxygenase domain (PLAT/LH2 domain)"/>
    <property type="match status" value="1"/>
</dbReference>
<dbReference type="SUPFAM" id="SSF50630">
    <property type="entry name" value="Acid proteases"/>
    <property type="match status" value="1"/>
</dbReference>
<dbReference type="FunFam" id="3.30.420.10:FF:000032">
    <property type="entry name" value="Retrovirus-related Pol polyprotein from transposon 297-like Protein"/>
    <property type="match status" value="1"/>
</dbReference>
<dbReference type="Pfam" id="PF00305">
    <property type="entry name" value="Lipoxygenase"/>
    <property type="match status" value="1"/>
</dbReference>
<evidence type="ECO:0000256" key="23">
    <source>
        <dbReference type="ARBA" id="ARBA00023160"/>
    </source>
</evidence>
<dbReference type="FunFam" id="3.10.20.370:FF:000001">
    <property type="entry name" value="Retrovirus-related Pol polyprotein from transposon 17.6-like protein"/>
    <property type="match status" value="1"/>
</dbReference>
<feature type="transmembrane region" description="Helical" evidence="28">
    <location>
        <begin position="1609"/>
        <end position="1630"/>
    </location>
</feature>
<dbReference type="Gene3D" id="1.10.340.70">
    <property type="match status" value="1"/>
</dbReference>
<dbReference type="InterPro" id="IPR001246">
    <property type="entry name" value="LipOase_plant"/>
</dbReference>
<dbReference type="Gene3D" id="2.60.60.20">
    <property type="entry name" value="PLAT/LH2 domain"/>
    <property type="match status" value="1"/>
</dbReference>
<feature type="domain" description="Integrase catalytic" evidence="32">
    <location>
        <begin position="1108"/>
        <end position="1268"/>
    </location>
</feature>
<evidence type="ECO:0000256" key="18">
    <source>
        <dbReference type="ARBA" id="ARBA00022946"/>
    </source>
</evidence>
<evidence type="ECO:0000256" key="21">
    <source>
        <dbReference type="ARBA" id="ARBA00023004"/>
    </source>
</evidence>
<keyword evidence="13" id="KW-0255">Endonuclease</keyword>
<dbReference type="SMART" id="SM00343">
    <property type="entry name" value="ZnF_C2HC"/>
    <property type="match status" value="2"/>
</dbReference>
<keyword evidence="8" id="KW-0645">Protease</keyword>
<dbReference type="Pfam" id="PF01477">
    <property type="entry name" value="PLAT"/>
    <property type="match status" value="1"/>
</dbReference>
<dbReference type="InterPro" id="IPR001878">
    <property type="entry name" value="Znf_CCHC"/>
</dbReference>
<dbReference type="GO" id="GO:0003676">
    <property type="term" value="F:nucleic acid binding"/>
    <property type="evidence" value="ECO:0007669"/>
    <property type="project" value="InterPro"/>
</dbReference>
<dbReference type="PRINTS" id="PR00468">
    <property type="entry name" value="PLTLPOXGNASE"/>
</dbReference>
<keyword evidence="28" id="KW-0472">Membrane</keyword>
<dbReference type="SMART" id="SM00308">
    <property type="entry name" value="LH2"/>
    <property type="match status" value="1"/>
</dbReference>
<dbReference type="SUPFAM" id="SSF48484">
    <property type="entry name" value="Lipoxigenase"/>
    <property type="match status" value="1"/>
</dbReference>
<accession>A0A5N6NYG2</accession>
<evidence type="ECO:0000256" key="19">
    <source>
        <dbReference type="ARBA" id="ARBA00022964"/>
    </source>
</evidence>
<keyword evidence="6" id="KW-0150">Chloroplast</keyword>
<dbReference type="PANTHER" id="PTHR11771">
    <property type="entry name" value="LIPOXYGENASE"/>
    <property type="match status" value="1"/>
</dbReference>
<evidence type="ECO:0000256" key="28">
    <source>
        <dbReference type="SAM" id="Phobius"/>
    </source>
</evidence>
<keyword evidence="10" id="KW-0548">Nucleotidyltransferase</keyword>
<feature type="region of interest" description="Disordered" evidence="27">
    <location>
        <begin position="102"/>
        <end position="133"/>
    </location>
</feature>
<dbReference type="PRINTS" id="PR00087">
    <property type="entry name" value="LIPOXYGENASE"/>
</dbReference>
<keyword evidence="28" id="KW-1133">Transmembrane helix</keyword>
<evidence type="ECO:0000256" key="16">
    <source>
        <dbReference type="ARBA" id="ARBA00022832"/>
    </source>
</evidence>
<dbReference type="InterPro" id="IPR020833">
    <property type="entry name" value="LipOase_Fe_BS"/>
</dbReference>
<keyword evidence="19 26" id="KW-0223">Dioxygenase</keyword>
<evidence type="ECO:0000256" key="6">
    <source>
        <dbReference type="ARBA" id="ARBA00022528"/>
    </source>
</evidence>
<dbReference type="GO" id="GO:0009507">
    <property type="term" value="C:chloroplast"/>
    <property type="evidence" value="ECO:0007669"/>
    <property type="project" value="UniProtKB-SubCell"/>
</dbReference>
<dbReference type="SUPFAM" id="SSF56672">
    <property type="entry name" value="DNA/RNA polymerases"/>
    <property type="match status" value="1"/>
</dbReference>
<dbReference type="Pfam" id="PF00098">
    <property type="entry name" value="zf-CCHC"/>
    <property type="match status" value="1"/>
</dbReference>
<dbReference type="InterPro" id="IPR041588">
    <property type="entry name" value="Integrase_H2C2"/>
</dbReference>
<reference evidence="34 35" key="1">
    <citation type="submission" date="2019-05" db="EMBL/GenBank/DDBJ databases">
        <title>Mikania micrantha, genome provides insights into the molecular mechanism of rapid growth.</title>
        <authorList>
            <person name="Liu B."/>
        </authorList>
    </citation>
    <scope>NUCLEOTIDE SEQUENCE [LARGE SCALE GENOMIC DNA]</scope>
    <source>
        <strain evidence="34">NLD-2019</strain>
        <tissue evidence="34">Leaf</tissue>
    </source>
</reference>
<dbReference type="Gene3D" id="2.40.70.10">
    <property type="entry name" value="Acid Proteases"/>
    <property type="match status" value="1"/>
</dbReference>
<keyword evidence="35" id="KW-1185">Reference proteome</keyword>
<dbReference type="InterPro" id="IPR000907">
    <property type="entry name" value="LipOase"/>
</dbReference>
<evidence type="ECO:0000256" key="10">
    <source>
        <dbReference type="ARBA" id="ARBA00022695"/>
    </source>
</evidence>
<evidence type="ECO:0000259" key="32">
    <source>
        <dbReference type="PROSITE" id="PS50994"/>
    </source>
</evidence>
<dbReference type="InterPro" id="IPR043502">
    <property type="entry name" value="DNA/RNA_pol_sf"/>
</dbReference>
<evidence type="ECO:0000256" key="13">
    <source>
        <dbReference type="ARBA" id="ARBA00022759"/>
    </source>
</evidence>
<comment type="subcellular location">
    <subcellularLocation>
        <location evidence="2">Plastid</location>
        <location evidence="2">Chloroplast</location>
    </subcellularLocation>
</comment>
<dbReference type="InterPro" id="IPR021109">
    <property type="entry name" value="Peptidase_aspartic_dom_sf"/>
</dbReference>
<dbReference type="Gene3D" id="4.10.60.10">
    <property type="entry name" value="Zinc finger, CCHC-type"/>
    <property type="match status" value="1"/>
</dbReference>
<evidence type="ECO:0000256" key="15">
    <source>
        <dbReference type="ARBA" id="ARBA00022801"/>
    </source>
</evidence>
<dbReference type="SUPFAM" id="SSF53098">
    <property type="entry name" value="Ribonuclease H-like"/>
    <property type="match status" value="1"/>
</dbReference>
<dbReference type="CDD" id="cd01647">
    <property type="entry name" value="RT_LTR"/>
    <property type="match status" value="1"/>
</dbReference>
<dbReference type="Gene3D" id="3.10.10.10">
    <property type="entry name" value="HIV Type 1 Reverse Transcriptase, subunit A, domain 1"/>
    <property type="match status" value="1"/>
</dbReference>
<keyword evidence="15" id="KW-0378">Hydrolase</keyword>
<evidence type="ECO:0000256" key="12">
    <source>
        <dbReference type="ARBA" id="ARBA00022723"/>
    </source>
</evidence>
<dbReference type="Gene3D" id="3.30.70.270">
    <property type="match status" value="1"/>
</dbReference>
<keyword evidence="22" id="KW-0443">Lipid metabolism</keyword>
<dbReference type="PROSITE" id="PS50878">
    <property type="entry name" value="RT_POL"/>
    <property type="match status" value="1"/>
</dbReference>
<dbReference type="InterPro" id="IPR001024">
    <property type="entry name" value="PLAT/LH2_dom"/>
</dbReference>
<dbReference type="FunFam" id="1.20.245.10:FF:000002">
    <property type="entry name" value="Lipoxygenase"/>
    <property type="match status" value="1"/>
</dbReference>
<dbReference type="InterPro" id="IPR001969">
    <property type="entry name" value="Aspartic_peptidase_AS"/>
</dbReference>
<evidence type="ECO:0000256" key="25">
    <source>
        <dbReference type="PROSITE-ProRule" id="PRU00152"/>
    </source>
</evidence>
<keyword evidence="28" id="KW-0812">Transmembrane</keyword>
<keyword evidence="5" id="KW-0444">Lipid biosynthesis</keyword>
<evidence type="ECO:0000259" key="29">
    <source>
        <dbReference type="PROSITE" id="PS50095"/>
    </source>
</evidence>
<dbReference type="PROSITE" id="PS50158">
    <property type="entry name" value="ZF_CCHC"/>
    <property type="match status" value="2"/>
</dbReference>
<dbReference type="GO" id="GO:0008270">
    <property type="term" value="F:zinc ion binding"/>
    <property type="evidence" value="ECO:0007669"/>
    <property type="project" value="UniProtKB-KW"/>
</dbReference>
<dbReference type="PROSITE" id="PS00711">
    <property type="entry name" value="LIPOXYGENASE_1"/>
    <property type="match status" value="1"/>
</dbReference>
<feature type="compositionally biased region" description="Low complexity" evidence="27">
    <location>
        <begin position="116"/>
        <end position="130"/>
    </location>
</feature>
<dbReference type="Gene3D" id="4.10.375.10">
    <property type="entry name" value="Lipoxygenase-1, Domain 2"/>
    <property type="match status" value="1"/>
</dbReference>
<dbReference type="Gene3D" id="3.10.450.60">
    <property type="match status" value="1"/>
</dbReference>
<keyword evidence="16" id="KW-0276">Fatty acid metabolism</keyword>
<dbReference type="PROSITE" id="PS50095">
    <property type="entry name" value="PLAT"/>
    <property type="match status" value="1"/>
</dbReference>
<dbReference type="GO" id="GO:0034440">
    <property type="term" value="P:lipid oxidation"/>
    <property type="evidence" value="ECO:0007669"/>
    <property type="project" value="InterPro"/>
</dbReference>
<keyword evidence="24" id="KW-0862">Zinc</keyword>
<evidence type="ECO:0000259" key="30">
    <source>
        <dbReference type="PROSITE" id="PS50158"/>
    </source>
</evidence>
<dbReference type="InterPro" id="IPR013819">
    <property type="entry name" value="LipOase_C"/>
</dbReference>
<organism evidence="34 35">
    <name type="scientific">Mikania micrantha</name>
    <name type="common">bitter vine</name>
    <dbReference type="NCBI Taxonomy" id="192012"/>
    <lineage>
        <taxon>Eukaryota</taxon>
        <taxon>Viridiplantae</taxon>
        <taxon>Streptophyta</taxon>
        <taxon>Embryophyta</taxon>
        <taxon>Tracheophyta</taxon>
        <taxon>Spermatophyta</taxon>
        <taxon>Magnoliopsida</taxon>
        <taxon>eudicotyledons</taxon>
        <taxon>Gunneridae</taxon>
        <taxon>Pentapetalae</taxon>
        <taxon>asterids</taxon>
        <taxon>campanulids</taxon>
        <taxon>Asterales</taxon>
        <taxon>Asteraceae</taxon>
        <taxon>Asteroideae</taxon>
        <taxon>Heliantheae alliance</taxon>
        <taxon>Eupatorieae</taxon>
        <taxon>Mikania</taxon>
    </lineage>
</organism>
<sequence>MAPKRGRPAKRATQNITNPEQNQISPLTVDSNPDPHVNPEANVVPPGNLETHTTPPVNPGAGIVPPAGTSGSETNEAMIARIVREQLSACGVLTQHQPHITAGSGGEHDHVEHNATGGHVETHTTTGTTTIVPDPPRQGCTYKYFASCNPPTFTGKEGAAGLIRWIEEMETKLKISQCLEEHKVSYAACSLKDSALTWWNTQAKTLGSATVDSMGWNDFKTLIRSEYCPITEIQKLQEEFWNHSMIGADCLAYTERFHELTCLLPDMFPTEAALIEKYIKGLIPQIRGMVTAAEPTTLKHTILLTTKLTNEAVRSGTLSLKPQTIHSRSDVGTSNVSKGTKRKWFGKTKAKAPAEITQSKPTVKNYGANVPERKTYTGQAPKCNKCPLHHTGPCPVCLNCNRVGHYAKYCNFPAQTPNQAPRQTTQTNRSCYKCGSPDHLIRNCPNNNTNPGTEARGRAFQIGATEARHDANIVTGTFLLNNLYASVLFDTGADKSFISPEFASLISLPTVDLETPYVIELANGKLIKTNNVIQGCSLNLNDHLFKIDLLPIELGSFDVVVGMDWLSNNQAEVVCQNKVIRIPLPNDIPIVKDFSEVFPEDISGLPPVRQVEFRIDLIPGAAPVAKAPYRLAPSEMQELSGQLQELLDKGFIRPSFSPWGAPILFVKKKDGSFRMCIDYRELNKLTIKNCYPLPRIDDLFDQLQGATYFSKIDLRSGYHQLRIHDDDIPKTAFRTRYGHYEFLVMPFGLTNAPAVFMDLMNRVCRPYLDKFVIVFIDDILIYSRNQQEHAQHLKLILELLAREKLYAKFSKCEFWLREVQFLGHVVNQNGIQVDPSKIQAVKQWETPRTPTEIRQFLGLAGGGVPTVKHKLCNAPILTLPEGTDNFTVYCDASRQGLGCVLMQKDKVIAYASRQLKVHEKNYTTHDLELGAVVFALKIWRHYLYGTRCIIYTDHKSLQHILDQKMLNMRQRRWVELLNDYDCEIRYHPGKANVVADALSRKERVKPLRVKALGMTIQTSLIPQIKVAQQQALQATNYSAEGLRGLDKKLDTKADRLLYFKDRMWVPLFGKSRTIILDEAHKSRYSVHPGADKMYKDLKDFYWWPGMKKHIAEYDQISMDVITKLPRTSRNHDSIWVIVDRLTKSAHFLPIREDYSMDRLAKLYVNEIVSRHGIPISIISDRDSRFMSRFWQTLQNALGTQINMSTAYHPQTDGQTERTNQTLEDMLRSCVIDFGGSWDIHLPLVEFSYNNSYHTSIQCAPFEALYGRKCRSPICWSEIGENQIIGPEFIQETTDKIALIQERIKAARDRQKSYADNRRRPLEFQIGDLVMLKVSPWKGIFRFGKRGKLSPRFVGPFKILERIGPVAYRLELPPELGNVHDVFHVSNLKKCLADESLIVPLKEIQIDEKLQFREEPVEVMDREVKVLKRSHIPIVKIRWNSQRGPEYTWEREDQMKAKKISKYWSTGLAAVRGGGLGSFPRYAIHERNLRSPDFFAVREAFLGFWSRITSLLLALRDFATLISSVNLCAYDIGSSKSLLTSETSPLCFRNRFSDVRPDTRERAYERESVAGVGVSGVVGWLVLAYWHGVCDGREERERDRTTNREHGGGGVGLAMMLVVTVVLVATMVAMMKQRMELWKNHGATNHCYSTSSPAFLRQHMSAKKSDAARSRSTSTLANIKAIATPYLTKTSIITGVITIQPPINSALANLSADGIAHLRAGSFLLELVSNDFDVKGNQKTVQANATYDALDFHLNMYTYKCTFNVPVDFGEIGAVLVQNEYSNKMFFKTIALDNNVTFTCESWVQSKNNVPDKRIFFTDKSYLPLETPEALKSLRTEDLESLRGNGQGERQSYDRIYDYDVYDDLGDPDDSLNLARPVLGGNQHPYPRRCRTGRPMSTIDPSAETRTKVPFYVPSDEHFSEIKDLQFGATYLYNVLHEIVPTLDSIFTEKDKGFPLFTDINLLYDQGVNVPPSDKITTNLPRLVKAVDVAHDVIQFETPETIDRDTFSWFRDEEFCRQMLAGVNPYSIQLVTEWPLMSKLDPEIYGPPESAITKEIIQKEIGGVMSFDEALAQKKLFMLDYHDLLLPYVNKTRKLKGTTLYGSRTVMFLTPDGTLRPLAIELTRPPSNEKPLWNHVYTPTWNATGAWLWKLAKAQVLSHDSAYHELVSHWLRTHCVTEPYIIATNRHLSQMHPIKRLLFPSLRYTMQINSLARLALINAGGVIESTFSPGRYCMQICSDAYDQLWQFDHEALPADLISRGMAVEDPTEPHGVKLAIKDYPFANDGLLIFDAIKQWATSYVNHYYPQANLVESDEELQAWWYEIRTVGHGDKKDEPWWPQLKTQDDLIGIISTIMWVTSGHHSAVNFGQYDFAGYFPNRPTIARTKMPNEDPTEEEWQSFIKRPEDVLLNCFPSQIQATKVMAVLDVLSSHSPDEEYIGGTIEPAWEAEPAIKVAFEEFQARLNELESIIDSRNKDPLLLNRSGAGLVPYQLLKPYSDRGVTGKGVPNSISI</sequence>
<dbReference type="EMBL" id="SZYD01000008">
    <property type="protein sequence ID" value="KAD5508751.1"/>
    <property type="molecule type" value="Genomic_DNA"/>
</dbReference>
<evidence type="ECO:0000256" key="27">
    <source>
        <dbReference type="SAM" id="MobiDB-lite"/>
    </source>
</evidence>
<feature type="domain" description="Lipoxygenase" evidence="33">
    <location>
        <begin position="1820"/>
        <end position="2510"/>
    </location>
</feature>
<dbReference type="Pfam" id="PF17921">
    <property type="entry name" value="Integrase_H2C2"/>
    <property type="match status" value="1"/>
</dbReference>
<keyword evidence="20 26" id="KW-0560">Oxidoreductase</keyword>
<dbReference type="Pfam" id="PF00078">
    <property type="entry name" value="RVT_1"/>
    <property type="match status" value="1"/>
</dbReference>
<dbReference type="Pfam" id="PF24626">
    <property type="entry name" value="SH3_Tf2-1"/>
    <property type="match status" value="1"/>
</dbReference>
<proteinExistence type="inferred from homology"/>
<feature type="compositionally biased region" description="Polar residues" evidence="27">
    <location>
        <begin position="12"/>
        <end position="31"/>
    </location>
</feature>
<evidence type="ECO:0000256" key="14">
    <source>
        <dbReference type="ARBA" id="ARBA00022767"/>
    </source>
</evidence>
<dbReference type="CDD" id="cd09274">
    <property type="entry name" value="RNase_HI_RT_Ty3"/>
    <property type="match status" value="1"/>
</dbReference>
<feature type="domain" description="PLAT" evidence="29">
    <location>
        <begin position="1702"/>
        <end position="1817"/>
    </location>
</feature>
<feature type="compositionally biased region" description="Basic residues" evidence="27">
    <location>
        <begin position="1"/>
        <end position="10"/>
    </location>
</feature>
<feature type="transmembrane region" description="Helical" evidence="28">
    <location>
        <begin position="1568"/>
        <end position="1588"/>
    </location>
</feature>
<dbReference type="GO" id="GO:0003964">
    <property type="term" value="F:RNA-directed DNA polymerase activity"/>
    <property type="evidence" value="ECO:0007669"/>
    <property type="project" value="UniProtKB-KW"/>
</dbReference>
<keyword evidence="9" id="KW-0808">Transferase</keyword>
<dbReference type="InterPro" id="IPR036875">
    <property type="entry name" value="Znf_CCHC_sf"/>
</dbReference>
<dbReference type="InterPro" id="IPR000477">
    <property type="entry name" value="RT_dom"/>
</dbReference>
<evidence type="ECO:0000259" key="33">
    <source>
        <dbReference type="PROSITE" id="PS51393"/>
    </source>
</evidence>
<evidence type="ECO:0000256" key="4">
    <source>
        <dbReference type="ARBA" id="ARBA00012493"/>
    </source>
</evidence>
<evidence type="ECO:0000313" key="35">
    <source>
        <dbReference type="Proteomes" id="UP000326396"/>
    </source>
</evidence>
<dbReference type="CDD" id="cd00303">
    <property type="entry name" value="retropepsin_like"/>
    <property type="match status" value="1"/>
</dbReference>
<dbReference type="GO" id="GO:0004190">
    <property type="term" value="F:aspartic-type endopeptidase activity"/>
    <property type="evidence" value="ECO:0007669"/>
    <property type="project" value="InterPro"/>
</dbReference>
<evidence type="ECO:0000256" key="17">
    <source>
        <dbReference type="ARBA" id="ARBA00022918"/>
    </source>
</evidence>
<dbReference type="InterPro" id="IPR043128">
    <property type="entry name" value="Rev_trsase/Diguanyl_cyclase"/>
</dbReference>
<evidence type="ECO:0000256" key="26">
    <source>
        <dbReference type="RuleBase" id="RU003974"/>
    </source>
</evidence>
<dbReference type="SUPFAM" id="SSF57756">
    <property type="entry name" value="Retrovirus zinc finger-like domains"/>
    <property type="match status" value="1"/>
</dbReference>
<keyword evidence="18" id="KW-0809">Transit peptide</keyword>
<dbReference type="InterPro" id="IPR027433">
    <property type="entry name" value="Lipoxygenase_dom_3"/>
</dbReference>
<evidence type="ECO:0000256" key="8">
    <source>
        <dbReference type="ARBA" id="ARBA00022670"/>
    </source>
</evidence>
<keyword evidence="7" id="KW-0934">Plastid</keyword>
<evidence type="ECO:0000256" key="11">
    <source>
        <dbReference type="ARBA" id="ARBA00022722"/>
    </source>
</evidence>
<comment type="caution">
    <text evidence="25">Lacks conserved residue(s) required for the propagation of feature annotation.</text>
</comment>
<dbReference type="GO" id="GO:0006508">
    <property type="term" value="P:proteolysis"/>
    <property type="evidence" value="ECO:0007669"/>
    <property type="project" value="UniProtKB-KW"/>
</dbReference>
<keyword evidence="17" id="KW-0695">RNA-directed DNA polymerase</keyword>
<evidence type="ECO:0000256" key="3">
    <source>
        <dbReference type="ARBA" id="ARBA00009419"/>
    </source>
</evidence>
<dbReference type="InterPro" id="IPR036392">
    <property type="entry name" value="PLAT/LH2_dom_sf"/>
</dbReference>
<dbReference type="Gene3D" id="4.10.372.10">
    <property type="entry name" value="Lipoxygenase-1, Domain 3"/>
    <property type="match status" value="1"/>
</dbReference>
<dbReference type="InterPro" id="IPR012337">
    <property type="entry name" value="RNaseH-like_sf"/>
</dbReference>
<dbReference type="GO" id="GO:0006633">
    <property type="term" value="P:fatty acid biosynthetic process"/>
    <property type="evidence" value="ECO:0007669"/>
    <property type="project" value="UniProtKB-KW"/>
</dbReference>
<protein>
    <recommendedName>
        <fullName evidence="4">RNA-directed DNA polymerase</fullName>
        <ecNumber evidence="4">2.7.7.49</ecNumber>
    </recommendedName>
</protein>
<dbReference type="InterPro" id="IPR036226">
    <property type="entry name" value="LipOase_C_sf"/>
</dbReference>
<dbReference type="Pfam" id="PF08284">
    <property type="entry name" value="RVP_2"/>
    <property type="match status" value="1"/>
</dbReference>
<evidence type="ECO:0000256" key="9">
    <source>
        <dbReference type="ARBA" id="ARBA00022679"/>
    </source>
</evidence>
<feature type="region of interest" description="Disordered" evidence="27">
    <location>
        <begin position="1"/>
        <end position="37"/>
    </location>
</feature>
<evidence type="ECO:0000256" key="1">
    <source>
        <dbReference type="ARBA" id="ARBA00001962"/>
    </source>
</evidence>
<keyword evidence="23" id="KW-0275">Fatty acid biosynthesis</keyword>
<dbReference type="InterPro" id="IPR041373">
    <property type="entry name" value="RT_RNaseH"/>
</dbReference>
<dbReference type="GO" id="GO:0031408">
    <property type="term" value="P:oxylipin biosynthetic process"/>
    <property type="evidence" value="ECO:0007669"/>
    <property type="project" value="UniProtKB-KW"/>
</dbReference>
<feature type="domain" description="Reverse transcriptase" evidence="31">
    <location>
        <begin position="647"/>
        <end position="826"/>
    </location>
</feature>
<dbReference type="FunFam" id="3.10.450.60:FF:000005">
    <property type="entry name" value="Lipoxygenase"/>
    <property type="match status" value="1"/>
</dbReference>
<dbReference type="PROSITE" id="PS50994">
    <property type="entry name" value="INTEGRASE"/>
    <property type="match status" value="1"/>
</dbReference>
<dbReference type="InterPro" id="IPR045358">
    <property type="entry name" value="Ty3_capsid"/>
</dbReference>
<dbReference type="EC" id="2.7.7.49" evidence="4"/>
<evidence type="ECO:0000256" key="20">
    <source>
        <dbReference type="ARBA" id="ARBA00023002"/>
    </source>
</evidence>
<evidence type="ECO:0000259" key="31">
    <source>
        <dbReference type="PROSITE" id="PS50878"/>
    </source>
</evidence>
<evidence type="ECO:0000313" key="34">
    <source>
        <dbReference type="EMBL" id="KAD5508751.1"/>
    </source>
</evidence>
<dbReference type="Pfam" id="PF19259">
    <property type="entry name" value="Ty3_capsid"/>
    <property type="match status" value="1"/>
</dbReference>
<evidence type="ECO:0000256" key="5">
    <source>
        <dbReference type="ARBA" id="ARBA00022516"/>
    </source>
</evidence>
<dbReference type="Gene3D" id="3.30.420.10">
    <property type="entry name" value="Ribonuclease H-like superfamily/Ribonuclease H"/>
    <property type="match status" value="1"/>
</dbReference>
<feature type="domain" description="CCHC-type" evidence="30">
    <location>
        <begin position="431"/>
        <end position="446"/>
    </location>
</feature>